<protein>
    <submittedName>
        <fullName evidence="1">GILT-like protein F37H8.5</fullName>
    </submittedName>
</protein>
<dbReference type="EMBL" id="JYDH01000811">
    <property type="protein sequence ID" value="KRY25649.1"/>
    <property type="molecule type" value="Genomic_DNA"/>
</dbReference>
<reference evidence="1 2" key="1">
    <citation type="submission" date="2015-01" db="EMBL/GenBank/DDBJ databases">
        <title>Evolution of Trichinella species and genotypes.</title>
        <authorList>
            <person name="Korhonen P.K."/>
            <person name="Edoardo P."/>
            <person name="Giuseppe L.R."/>
            <person name="Gasser R.B."/>
        </authorList>
    </citation>
    <scope>NUCLEOTIDE SEQUENCE [LARGE SCALE GENOMIC DNA]</scope>
    <source>
        <strain evidence="1">ISS3</strain>
    </source>
</reference>
<proteinExistence type="predicted"/>
<dbReference type="AlphaFoldDB" id="A0A0V1ALF3"/>
<comment type="caution">
    <text evidence="1">The sequence shown here is derived from an EMBL/GenBank/DDBJ whole genome shotgun (WGS) entry which is preliminary data.</text>
</comment>
<dbReference type="Proteomes" id="UP000054776">
    <property type="component" value="Unassembled WGS sequence"/>
</dbReference>
<organism evidence="1 2">
    <name type="scientific">Trichinella spiralis</name>
    <name type="common">Trichina worm</name>
    <dbReference type="NCBI Taxonomy" id="6334"/>
    <lineage>
        <taxon>Eukaryota</taxon>
        <taxon>Metazoa</taxon>
        <taxon>Ecdysozoa</taxon>
        <taxon>Nematoda</taxon>
        <taxon>Enoplea</taxon>
        <taxon>Dorylaimia</taxon>
        <taxon>Trichinellida</taxon>
        <taxon>Trichinellidae</taxon>
        <taxon>Trichinella</taxon>
    </lineage>
</organism>
<dbReference type="InParanoid" id="A0A0V1ALF3"/>
<sequence>MAEITENVKPHPHYFVPWILINDLSTTQLQIYQNGLFNFLCDPHSGSVPKGSAEFTNFFKQRKNLQLPHKNNHRLPTWRPLLSMFHKNFGGMCRYNYVPLTSQLQRNPTGRSTAHIVLTVFPLSFYQSKM</sequence>
<accession>A0A0V1ALF3</accession>
<name>A0A0V1ALF3_TRISP</name>
<keyword evidence="2" id="KW-1185">Reference proteome</keyword>
<evidence type="ECO:0000313" key="1">
    <source>
        <dbReference type="EMBL" id="KRY25649.1"/>
    </source>
</evidence>
<dbReference type="OrthoDB" id="10483286at2759"/>
<evidence type="ECO:0000313" key="2">
    <source>
        <dbReference type="Proteomes" id="UP000054776"/>
    </source>
</evidence>
<gene>
    <name evidence="1" type="primary">F37H8.5</name>
    <name evidence="1" type="ORF">T01_11100</name>
</gene>